<protein>
    <recommendedName>
        <fullName evidence="2">histidine kinase</fullName>
        <ecNumber evidence="2">2.7.13.3</ecNumber>
    </recommendedName>
</protein>
<feature type="domain" description="Histidine kinase/HSP90-like ATPase" evidence="8">
    <location>
        <begin position="245"/>
        <end position="342"/>
    </location>
</feature>
<proteinExistence type="predicted"/>
<keyword evidence="4" id="KW-0808">Transferase</keyword>
<dbReference type="AlphaFoldDB" id="A0A7Y6UMU3"/>
<evidence type="ECO:0000256" key="6">
    <source>
        <dbReference type="ARBA" id="ARBA00022777"/>
    </source>
</evidence>
<keyword evidence="7" id="KW-0067">ATP-binding</keyword>
<evidence type="ECO:0000259" key="8">
    <source>
        <dbReference type="SMART" id="SM00387"/>
    </source>
</evidence>
<evidence type="ECO:0000256" key="2">
    <source>
        <dbReference type="ARBA" id="ARBA00012438"/>
    </source>
</evidence>
<dbReference type="InterPro" id="IPR011495">
    <property type="entry name" value="Sig_transdc_His_kin_sub2_dim/P"/>
</dbReference>
<dbReference type="InterPro" id="IPR003594">
    <property type="entry name" value="HATPase_dom"/>
</dbReference>
<dbReference type="SMART" id="SM00387">
    <property type="entry name" value="HATPase_c"/>
    <property type="match status" value="1"/>
</dbReference>
<reference evidence="9 10" key="1">
    <citation type="submission" date="2020-06" db="EMBL/GenBank/DDBJ databases">
        <authorList>
            <person name="Grouzdev D.S."/>
        </authorList>
    </citation>
    <scope>NUCLEOTIDE SEQUENCE [LARGE SCALE GENOMIC DNA]</scope>
    <source>
        <strain evidence="9 10">HO-A22</strain>
    </source>
</reference>
<dbReference type="Gene3D" id="3.30.450.20">
    <property type="entry name" value="PAS domain"/>
    <property type="match status" value="1"/>
</dbReference>
<evidence type="ECO:0000256" key="1">
    <source>
        <dbReference type="ARBA" id="ARBA00000085"/>
    </source>
</evidence>
<evidence type="ECO:0000256" key="7">
    <source>
        <dbReference type="ARBA" id="ARBA00022840"/>
    </source>
</evidence>
<dbReference type="EMBL" id="JABWDU010000002">
    <property type="protein sequence ID" value="NVD38898.1"/>
    <property type="molecule type" value="Genomic_DNA"/>
</dbReference>
<dbReference type="SUPFAM" id="SSF55785">
    <property type="entry name" value="PYP-like sensor domain (PAS domain)"/>
    <property type="match status" value="1"/>
</dbReference>
<keyword evidence="10" id="KW-1185">Reference proteome</keyword>
<evidence type="ECO:0000313" key="9">
    <source>
        <dbReference type="EMBL" id="NVD38898.1"/>
    </source>
</evidence>
<keyword evidence="6 9" id="KW-0418">Kinase</keyword>
<name>A0A7Y6UMU3_9HYPH</name>
<dbReference type="Pfam" id="PF07568">
    <property type="entry name" value="HisKA_2"/>
    <property type="match status" value="1"/>
</dbReference>
<comment type="catalytic activity">
    <reaction evidence="1">
        <text>ATP + protein L-histidine = ADP + protein N-phospho-L-histidine.</text>
        <dbReference type="EC" id="2.7.13.3"/>
    </reaction>
</comment>
<dbReference type="GO" id="GO:0005524">
    <property type="term" value="F:ATP binding"/>
    <property type="evidence" value="ECO:0007669"/>
    <property type="project" value="UniProtKB-KW"/>
</dbReference>
<dbReference type="InterPro" id="IPR035965">
    <property type="entry name" value="PAS-like_dom_sf"/>
</dbReference>
<dbReference type="SUPFAM" id="SSF55874">
    <property type="entry name" value="ATPase domain of HSP90 chaperone/DNA topoisomerase II/histidine kinase"/>
    <property type="match status" value="1"/>
</dbReference>
<evidence type="ECO:0000256" key="4">
    <source>
        <dbReference type="ARBA" id="ARBA00022679"/>
    </source>
</evidence>
<dbReference type="EC" id="2.7.13.3" evidence="2"/>
<dbReference type="PANTHER" id="PTHR41523:SF8">
    <property type="entry name" value="ETHYLENE RESPONSE SENSOR PROTEIN"/>
    <property type="match status" value="1"/>
</dbReference>
<dbReference type="GO" id="GO:0004673">
    <property type="term" value="F:protein histidine kinase activity"/>
    <property type="evidence" value="ECO:0007669"/>
    <property type="project" value="UniProtKB-EC"/>
</dbReference>
<dbReference type="Gene3D" id="3.30.565.10">
    <property type="entry name" value="Histidine kinase-like ATPase, C-terminal domain"/>
    <property type="match status" value="1"/>
</dbReference>
<accession>A0A7Y6UMU3</accession>
<keyword evidence="5" id="KW-0547">Nucleotide-binding</keyword>
<organism evidence="9 10">
    <name type="scientific">Ensifer oleiphilus</name>
    <dbReference type="NCBI Taxonomy" id="2742698"/>
    <lineage>
        <taxon>Bacteria</taxon>
        <taxon>Pseudomonadati</taxon>
        <taxon>Pseudomonadota</taxon>
        <taxon>Alphaproteobacteria</taxon>
        <taxon>Hyphomicrobiales</taxon>
        <taxon>Rhizobiaceae</taxon>
        <taxon>Sinorhizobium/Ensifer group</taxon>
        <taxon>Ensifer</taxon>
    </lineage>
</organism>
<evidence type="ECO:0000256" key="3">
    <source>
        <dbReference type="ARBA" id="ARBA00022553"/>
    </source>
</evidence>
<dbReference type="Pfam" id="PF02518">
    <property type="entry name" value="HATPase_c"/>
    <property type="match status" value="1"/>
</dbReference>
<dbReference type="RefSeq" id="WP_176352510.1">
    <property type="nucleotide sequence ID" value="NZ_JABWDU010000002.1"/>
</dbReference>
<gene>
    <name evidence="9" type="ORF">HT585_08530</name>
</gene>
<evidence type="ECO:0000256" key="5">
    <source>
        <dbReference type="ARBA" id="ARBA00022741"/>
    </source>
</evidence>
<keyword evidence="3" id="KW-0597">Phosphoprotein</keyword>
<dbReference type="InterPro" id="IPR036890">
    <property type="entry name" value="HATPase_C_sf"/>
</dbReference>
<dbReference type="Proteomes" id="UP000520198">
    <property type="component" value="Unassembled WGS sequence"/>
</dbReference>
<evidence type="ECO:0000313" key="10">
    <source>
        <dbReference type="Proteomes" id="UP000520198"/>
    </source>
</evidence>
<comment type="caution">
    <text evidence="9">The sequence shown here is derived from an EMBL/GenBank/DDBJ whole genome shotgun (WGS) entry which is preliminary data.</text>
</comment>
<sequence>MNQDAPLQPETSLSLALAVVASSSAPIVLLDGDLRLIAASTSFYRAFRIDAHKATARKFTRIGDGEWNVAQLSALLSATASGLAEVHGYEMDLRRPGQDTRRLVLDAQMLDYADTTQVRLLLTVTDVTDALVAAKVKDDLLREKAILLREVQHRVANSLQIIASILLQSARKVQSEETRNHLKSAHSRVMSIAAVQQQLAASSGGEVELRSYFEQLCRSLGASMIYDPEQLSIDVNVDKTLTEANISISLGLIVTELVINALKHAFPKHRKGKITVDYHATGKDWTLQVGDDGIGMPTGEIDVKPGLGTGIVEALSNQLAAQITVADAMPGTNVSITHQHHIAEVDRTAV</sequence>
<dbReference type="PANTHER" id="PTHR41523">
    <property type="entry name" value="TWO-COMPONENT SYSTEM SENSOR PROTEIN"/>
    <property type="match status" value="1"/>
</dbReference>